<feature type="region of interest" description="Disordered" evidence="3">
    <location>
        <begin position="147"/>
        <end position="172"/>
    </location>
</feature>
<dbReference type="InterPro" id="IPR011129">
    <property type="entry name" value="CSD"/>
</dbReference>
<dbReference type="InterPro" id="IPR012340">
    <property type="entry name" value="NA-bd_OB-fold"/>
</dbReference>
<keyword evidence="6" id="KW-1185">Reference proteome</keyword>
<dbReference type="OrthoDB" id="422005at2759"/>
<evidence type="ECO:0000313" key="5">
    <source>
        <dbReference type="EMBL" id="PVD36579.1"/>
    </source>
</evidence>
<dbReference type="GO" id="GO:0005634">
    <property type="term" value="C:nucleus"/>
    <property type="evidence" value="ECO:0007669"/>
    <property type="project" value="TreeGrafter"/>
</dbReference>
<comment type="caution">
    <text evidence="5">The sequence shown here is derived from an EMBL/GenBank/DDBJ whole genome shotgun (WGS) entry which is preliminary data.</text>
</comment>
<accession>A0A2T7PT42</accession>
<keyword evidence="2" id="KW-0963">Cytoplasm</keyword>
<proteinExistence type="predicted"/>
<dbReference type="PANTHER" id="PTHR46109">
    <property type="entry name" value="PROTEIN LIN-28"/>
    <property type="match status" value="1"/>
</dbReference>
<feature type="compositionally biased region" description="Polar residues" evidence="3">
    <location>
        <begin position="162"/>
        <end position="172"/>
    </location>
</feature>
<organism evidence="5 6">
    <name type="scientific">Pomacea canaliculata</name>
    <name type="common">Golden apple snail</name>
    <dbReference type="NCBI Taxonomy" id="400727"/>
    <lineage>
        <taxon>Eukaryota</taxon>
        <taxon>Metazoa</taxon>
        <taxon>Spiralia</taxon>
        <taxon>Lophotrochozoa</taxon>
        <taxon>Mollusca</taxon>
        <taxon>Gastropoda</taxon>
        <taxon>Caenogastropoda</taxon>
        <taxon>Architaenioglossa</taxon>
        <taxon>Ampullarioidea</taxon>
        <taxon>Ampullariidae</taxon>
        <taxon>Pomacea</taxon>
    </lineage>
</organism>
<dbReference type="Proteomes" id="UP000245119">
    <property type="component" value="Linkage Group LG2"/>
</dbReference>
<comment type="subcellular location">
    <subcellularLocation>
        <location evidence="1">Cytoplasm</location>
    </subcellularLocation>
</comment>
<feature type="compositionally biased region" description="Basic and acidic residues" evidence="3">
    <location>
        <begin position="110"/>
        <end position="119"/>
    </location>
</feature>
<dbReference type="SMART" id="SM00357">
    <property type="entry name" value="CSP"/>
    <property type="match status" value="1"/>
</dbReference>
<dbReference type="GO" id="GO:0003729">
    <property type="term" value="F:mRNA binding"/>
    <property type="evidence" value="ECO:0007669"/>
    <property type="project" value="TreeGrafter"/>
</dbReference>
<feature type="region of interest" description="Disordered" evidence="3">
    <location>
        <begin position="77"/>
        <end position="128"/>
    </location>
</feature>
<dbReference type="Pfam" id="PF00313">
    <property type="entry name" value="CSD"/>
    <property type="match status" value="1"/>
</dbReference>
<gene>
    <name evidence="5" type="ORF">C0Q70_03564</name>
</gene>
<evidence type="ECO:0000256" key="3">
    <source>
        <dbReference type="SAM" id="MobiDB-lite"/>
    </source>
</evidence>
<evidence type="ECO:0000256" key="2">
    <source>
        <dbReference type="ARBA" id="ARBA00022490"/>
    </source>
</evidence>
<dbReference type="InterPro" id="IPR051373">
    <property type="entry name" value="Lin-28_RNA-binding"/>
</dbReference>
<dbReference type="GO" id="GO:0031054">
    <property type="term" value="P:pre-miRNA processing"/>
    <property type="evidence" value="ECO:0007669"/>
    <property type="project" value="TreeGrafter"/>
</dbReference>
<feature type="compositionally biased region" description="Basic and acidic residues" evidence="3">
    <location>
        <begin position="77"/>
        <end position="88"/>
    </location>
</feature>
<dbReference type="PANTHER" id="PTHR46109:SF1">
    <property type="entry name" value="PROTEIN LIN-28 HOMOLOG"/>
    <property type="match status" value="1"/>
</dbReference>
<evidence type="ECO:0000313" key="6">
    <source>
        <dbReference type="Proteomes" id="UP000245119"/>
    </source>
</evidence>
<feature type="compositionally biased region" description="Low complexity" evidence="3">
    <location>
        <begin position="94"/>
        <end position="106"/>
    </location>
</feature>
<feature type="domain" description="CSD" evidence="4">
    <location>
        <begin position="9"/>
        <end position="68"/>
    </location>
</feature>
<sequence>MSGDGGGGRRRGFCRWFNVAKGWGFITPDNGSHSVIHKAGFRSLDKGELVEFEPRLSYKGVEATFVCGIGGVKCRGSDRRPISREKSQNKPGVQLQQRQPQRRQSQAELQQDRFHERSGRSTCKITSRPVNDSAVYTVRPLVDGPARARSNNIKAAKPSPQLEDSQLPETQNCQDYDSDHETLFWYTTVPPRQARTTVIPEVTMPVVPEVTMPVVPEETVPVNLLQRAGSEKQSYGNLLITVNNTQKQMTN</sequence>
<dbReference type="AlphaFoldDB" id="A0A2T7PT42"/>
<dbReference type="GO" id="GO:0005737">
    <property type="term" value="C:cytoplasm"/>
    <property type="evidence" value="ECO:0007669"/>
    <property type="project" value="UniProtKB-SubCell"/>
</dbReference>
<dbReference type="PROSITE" id="PS51857">
    <property type="entry name" value="CSD_2"/>
    <property type="match status" value="1"/>
</dbReference>
<dbReference type="SUPFAM" id="SSF50249">
    <property type="entry name" value="Nucleic acid-binding proteins"/>
    <property type="match status" value="1"/>
</dbReference>
<evidence type="ECO:0000256" key="1">
    <source>
        <dbReference type="ARBA" id="ARBA00004496"/>
    </source>
</evidence>
<protein>
    <recommendedName>
        <fullName evidence="4">CSD domain-containing protein</fullName>
    </recommendedName>
</protein>
<evidence type="ECO:0000259" key="4">
    <source>
        <dbReference type="PROSITE" id="PS51857"/>
    </source>
</evidence>
<dbReference type="STRING" id="400727.A0A2T7PT42"/>
<dbReference type="InterPro" id="IPR002059">
    <property type="entry name" value="CSP_DNA-bd"/>
</dbReference>
<name>A0A2T7PT42_POMCA</name>
<dbReference type="EMBL" id="PZQS01000002">
    <property type="protein sequence ID" value="PVD36579.1"/>
    <property type="molecule type" value="Genomic_DNA"/>
</dbReference>
<dbReference type="CDD" id="cd04458">
    <property type="entry name" value="CSP_CDS"/>
    <property type="match status" value="1"/>
</dbReference>
<reference evidence="5 6" key="1">
    <citation type="submission" date="2018-04" db="EMBL/GenBank/DDBJ databases">
        <title>The genome of golden apple snail Pomacea canaliculata provides insight into stress tolerance and invasive adaptation.</title>
        <authorList>
            <person name="Liu C."/>
            <person name="Liu B."/>
            <person name="Ren Y."/>
            <person name="Zhang Y."/>
            <person name="Wang H."/>
            <person name="Li S."/>
            <person name="Jiang F."/>
            <person name="Yin L."/>
            <person name="Zhang G."/>
            <person name="Qian W."/>
            <person name="Fan W."/>
        </authorList>
    </citation>
    <scope>NUCLEOTIDE SEQUENCE [LARGE SCALE GENOMIC DNA]</scope>
    <source>
        <strain evidence="5">SZHN2017</strain>
        <tissue evidence="5">Muscle</tissue>
    </source>
</reference>
<dbReference type="Gene3D" id="2.40.50.140">
    <property type="entry name" value="Nucleic acid-binding proteins"/>
    <property type="match status" value="1"/>
</dbReference>